<dbReference type="Gene3D" id="1.10.10.2420">
    <property type="match status" value="1"/>
</dbReference>
<dbReference type="GO" id="GO:0006418">
    <property type="term" value="P:tRNA aminoacylation for protein translation"/>
    <property type="evidence" value="ECO:0007669"/>
    <property type="project" value="InterPro"/>
</dbReference>
<evidence type="ECO:0000256" key="2">
    <source>
        <dbReference type="ARBA" id="ARBA00022741"/>
    </source>
</evidence>
<protein>
    <recommendedName>
        <fullName evidence="6">Glutaminyl-tRNA synthetase class Ib non-specific RNA-binding domain-containing protein</fullName>
    </recommendedName>
</protein>
<dbReference type="FunFam" id="1.10.8.1290:FF:000001">
    <property type="entry name" value="Glutamine--tRNA ligase"/>
    <property type="match status" value="1"/>
</dbReference>
<organism evidence="7 8">
    <name type="scientific">Paramormyrops kingsleyae</name>
    <dbReference type="NCBI Taxonomy" id="1676925"/>
    <lineage>
        <taxon>Eukaryota</taxon>
        <taxon>Metazoa</taxon>
        <taxon>Chordata</taxon>
        <taxon>Craniata</taxon>
        <taxon>Vertebrata</taxon>
        <taxon>Euteleostomi</taxon>
        <taxon>Actinopterygii</taxon>
        <taxon>Neopterygii</taxon>
        <taxon>Teleostei</taxon>
        <taxon>Osteoglossocephala</taxon>
        <taxon>Osteoglossomorpha</taxon>
        <taxon>Osteoglossiformes</taxon>
        <taxon>Mormyridae</taxon>
        <taxon>Paramormyrops</taxon>
    </lineage>
</organism>
<dbReference type="InterPro" id="IPR007639">
    <property type="entry name" value="Gln-tRNA-synth_Ib_RNA-bd_N"/>
</dbReference>
<name>A0A3B3SK42_9TELE</name>
<keyword evidence="1" id="KW-0436">Ligase</keyword>
<evidence type="ECO:0000256" key="3">
    <source>
        <dbReference type="ARBA" id="ARBA00022840"/>
    </source>
</evidence>
<sequence>MADMLTLFASIGLSDQKAKETLKNESLSVALKQAISRAQEILGPAGVDKAMGTLLYSMASRLKDAHHLRFLTEQIVHRKITTDLQLSAALDFLKNHSQGAVVQEDFDAACGVGVVITPEQIEDAVEVVINKHKDQLLKERYRFNMGLLMVAQQLPAVFRLGGCSEVLFNTMELIRHLQKYKKEEHCKILLRCRMHRRLLNLYVHLNIKILDQNQQILVSNGLDQGT</sequence>
<reference evidence="7" key="1">
    <citation type="submission" date="2025-08" db="UniProtKB">
        <authorList>
            <consortium name="Ensembl"/>
        </authorList>
    </citation>
    <scope>IDENTIFICATION</scope>
</reference>
<evidence type="ECO:0000313" key="8">
    <source>
        <dbReference type="Proteomes" id="UP000261540"/>
    </source>
</evidence>
<evidence type="ECO:0000256" key="4">
    <source>
        <dbReference type="ARBA" id="ARBA00022917"/>
    </source>
</evidence>
<keyword evidence="8" id="KW-1185">Reference proteome</keyword>
<dbReference type="GO" id="GO:0005524">
    <property type="term" value="F:ATP binding"/>
    <property type="evidence" value="ECO:0007669"/>
    <property type="project" value="UniProtKB-KW"/>
</dbReference>
<accession>A0A3B3SK42</accession>
<proteinExistence type="predicted"/>
<keyword evidence="4" id="KW-0648">Protein biosynthesis</keyword>
<dbReference type="InterPro" id="IPR042559">
    <property type="entry name" value="Gln-tRNA-synth_Ib_RNA-bd_N_2"/>
</dbReference>
<dbReference type="GO" id="GO:0005737">
    <property type="term" value="C:cytoplasm"/>
    <property type="evidence" value="ECO:0007669"/>
    <property type="project" value="InterPro"/>
</dbReference>
<dbReference type="Ensembl" id="ENSPKIT00000011517.1">
    <property type="protein sequence ID" value="ENSPKIP00000030690.1"/>
    <property type="gene ID" value="ENSPKIG00000011455.1"/>
</dbReference>
<feature type="domain" description="Glutaminyl-tRNA synthetase class Ib non-specific RNA-binding" evidence="6">
    <location>
        <begin position="3"/>
        <end position="150"/>
    </location>
</feature>
<dbReference type="GO" id="GO:0004812">
    <property type="term" value="F:aminoacyl-tRNA ligase activity"/>
    <property type="evidence" value="ECO:0007669"/>
    <property type="project" value="UniProtKB-KW"/>
</dbReference>
<keyword evidence="2" id="KW-0547">Nucleotide-binding</keyword>
<dbReference type="GeneTree" id="ENSGT00550000074972"/>
<dbReference type="Pfam" id="PF04558">
    <property type="entry name" value="tRNA_synt_1c_R1"/>
    <property type="match status" value="1"/>
</dbReference>
<reference evidence="7" key="2">
    <citation type="submission" date="2025-09" db="UniProtKB">
        <authorList>
            <consortium name="Ensembl"/>
        </authorList>
    </citation>
    <scope>IDENTIFICATION</scope>
</reference>
<keyword evidence="3" id="KW-0067">ATP-binding</keyword>
<dbReference type="STRING" id="1676925.ENSPKIP00000030690"/>
<evidence type="ECO:0000313" key="7">
    <source>
        <dbReference type="Ensembl" id="ENSPKIP00000030690.1"/>
    </source>
</evidence>
<evidence type="ECO:0000256" key="5">
    <source>
        <dbReference type="ARBA" id="ARBA00023146"/>
    </source>
</evidence>
<evidence type="ECO:0000259" key="6">
    <source>
        <dbReference type="Pfam" id="PF04558"/>
    </source>
</evidence>
<dbReference type="Gene3D" id="1.10.8.1290">
    <property type="entry name" value="Glutaminyl-tRNA synthetase, non-specific RNA binding region part 1, domain 1"/>
    <property type="match status" value="1"/>
</dbReference>
<evidence type="ECO:0000256" key="1">
    <source>
        <dbReference type="ARBA" id="ARBA00022598"/>
    </source>
</evidence>
<dbReference type="Proteomes" id="UP000261540">
    <property type="component" value="Unplaced"/>
</dbReference>
<dbReference type="InterPro" id="IPR042558">
    <property type="entry name" value="Gln-tRNA-synth_Ib_RNA-bd_N_1"/>
</dbReference>
<keyword evidence="5" id="KW-0030">Aminoacyl-tRNA synthetase</keyword>
<dbReference type="AlphaFoldDB" id="A0A3B3SK42"/>